<dbReference type="InterPro" id="IPR005024">
    <property type="entry name" value="Snf7_fam"/>
</dbReference>
<name>A0A8J5KT32_ZINOF</name>
<proteinExistence type="predicted"/>
<accession>A0A8J5KT32</accession>
<keyword evidence="1" id="KW-0175">Coiled coil</keyword>
<dbReference type="AlphaFoldDB" id="A0A8J5KT32"/>
<protein>
    <submittedName>
        <fullName evidence="2">Uncharacterized protein</fullName>
    </submittedName>
</protein>
<evidence type="ECO:0000256" key="1">
    <source>
        <dbReference type="SAM" id="Coils"/>
    </source>
</evidence>
<dbReference type="Proteomes" id="UP000734854">
    <property type="component" value="Unassembled WGS sequence"/>
</dbReference>
<dbReference type="PANTHER" id="PTHR10476">
    <property type="entry name" value="CHARGED MULTIVESICULAR BODY PROTEIN"/>
    <property type="match status" value="1"/>
</dbReference>
<comment type="caution">
    <text evidence="2">The sequence shown here is derived from an EMBL/GenBank/DDBJ whole genome shotgun (WGS) entry which is preliminary data.</text>
</comment>
<dbReference type="Pfam" id="PF03357">
    <property type="entry name" value="Snf7"/>
    <property type="match status" value="1"/>
</dbReference>
<gene>
    <name evidence="2" type="ORF">ZIOFF_049151</name>
</gene>
<evidence type="ECO:0000313" key="3">
    <source>
        <dbReference type="Proteomes" id="UP000734854"/>
    </source>
</evidence>
<reference evidence="2 3" key="1">
    <citation type="submission" date="2020-08" db="EMBL/GenBank/DDBJ databases">
        <title>Plant Genome Project.</title>
        <authorList>
            <person name="Zhang R.-G."/>
        </authorList>
    </citation>
    <scope>NUCLEOTIDE SEQUENCE [LARGE SCALE GENOMIC DNA]</scope>
    <source>
        <tissue evidence="2">Rhizome</tissue>
    </source>
</reference>
<organism evidence="2 3">
    <name type="scientific">Zingiber officinale</name>
    <name type="common">Ginger</name>
    <name type="synonym">Amomum zingiber</name>
    <dbReference type="NCBI Taxonomy" id="94328"/>
    <lineage>
        <taxon>Eukaryota</taxon>
        <taxon>Viridiplantae</taxon>
        <taxon>Streptophyta</taxon>
        <taxon>Embryophyta</taxon>
        <taxon>Tracheophyta</taxon>
        <taxon>Spermatophyta</taxon>
        <taxon>Magnoliopsida</taxon>
        <taxon>Liliopsida</taxon>
        <taxon>Zingiberales</taxon>
        <taxon>Zingiberaceae</taxon>
        <taxon>Zingiber</taxon>
    </lineage>
</organism>
<feature type="coiled-coil region" evidence="1">
    <location>
        <begin position="12"/>
        <end position="46"/>
    </location>
</feature>
<dbReference type="EMBL" id="JACMSC010000013">
    <property type="protein sequence ID" value="KAG6494132.1"/>
    <property type="molecule type" value="Genomic_DNA"/>
</dbReference>
<sequence>MSFIFGKRKTPAELLRENKRMLDKSIREIERERQGLQAQEKKLIVEIKKTAKQGQMAAVKVMAKDLIRTRHQITKFYALKSQLQGVSLRIQTLKSTQAMGEAMKGVTKAMGQMNKQMNLPALQRIMQEFEMQNEKMEMVSEVMGDAIDDALEGDEEEEETEELVNQVLDEIGIDINSEVDPNLVKAPSTAVTSAEANKKVAQVEAASSEGGGIDDDLQARLDNLRKM</sequence>
<evidence type="ECO:0000313" key="2">
    <source>
        <dbReference type="EMBL" id="KAG6494132.1"/>
    </source>
</evidence>
<dbReference type="GO" id="GO:0007034">
    <property type="term" value="P:vacuolar transport"/>
    <property type="evidence" value="ECO:0007669"/>
    <property type="project" value="InterPro"/>
</dbReference>
<keyword evidence="3" id="KW-1185">Reference proteome</keyword>
<dbReference type="Gene3D" id="6.10.140.1230">
    <property type="match status" value="1"/>
</dbReference>